<proteinExistence type="predicted"/>
<protein>
    <submittedName>
        <fullName evidence="1">Unannotated protein</fullName>
    </submittedName>
</protein>
<accession>A0A6J7HZU9</accession>
<reference evidence="1" key="1">
    <citation type="submission" date="2020-05" db="EMBL/GenBank/DDBJ databases">
        <authorList>
            <person name="Chiriac C."/>
            <person name="Salcher M."/>
            <person name="Ghai R."/>
            <person name="Kavagutti S V."/>
        </authorList>
    </citation>
    <scope>NUCLEOTIDE SEQUENCE</scope>
</reference>
<sequence>MLRSRSTGTHNGTAFLAVPLRVTPKEMNQ</sequence>
<dbReference type="AlphaFoldDB" id="A0A6J7HZU9"/>
<evidence type="ECO:0000313" key="1">
    <source>
        <dbReference type="EMBL" id="CAB4923992.1"/>
    </source>
</evidence>
<gene>
    <name evidence="1" type="ORF">UFOPK3733_00248</name>
</gene>
<name>A0A6J7HZU9_9ZZZZ</name>
<dbReference type="EMBL" id="CAFBNC010000006">
    <property type="protein sequence ID" value="CAB4923992.1"/>
    <property type="molecule type" value="Genomic_DNA"/>
</dbReference>
<organism evidence="1">
    <name type="scientific">freshwater metagenome</name>
    <dbReference type="NCBI Taxonomy" id="449393"/>
    <lineage>
        <taxon>unclassified sequences</taxon>
        <taxon>metagenomes</taxon>
        <taxon>ecological metagenomes</taxon>
    </lineage>
</organism>